<dbReference type="PANTHER" id="PTHR22807:SF53">
    <property type="entry name" value="RIBOSOMAL RNA SMALL SUBUNIT METHYLTRANSFERASE B-RELATED"/>
    <property type="match status" value="1"/>
</dbReference>
<organism evidence="16 17">
    <name type="scientific">Weissella oryzae (strain DSM 25784 / JCM 18191 / LMG 30913 / SG25)</name>
    <dbReference type="NCBI Taxonomy" id="1329250"/>
    <lineage>
        <taxon>Bacteria</taxon>
        <taxon>Bacillati</taxon>
        <taxon>Bacillota</taxon>
        <taxon>Bacilli</taxon>
        <taxon>Lactobacillales</taxon>
        <taxon>Lactobacillaceae</taxon>
        <taxon>Weissella</taxon>
    </lineage>
</organism>
<dbReference type="EMBL" id="DF820487">
    <property type="protein sequence ID" value="GAK30660.1"/>
    <property type="molecule type" value="Genomic_DNA"/>
</dbReference>
<evidence type="ECO:0000256" key="8">
    <source>
        <dbReference type="ARBA" id="ARBA00022679"/>
    </source>
</evidence>
<dbReference type="GO" id="GO:0008649">
    <property type="term" value="F:rRNA methyltransferase activity"/>
    <property type="evidence" value="ECO:0007669"/>
    <property type="project" value="InterPro"/>
</dbReference>
<proteinExistence type="inferred from homology"/>
<sequence>MSKGTNQKIAPWELNNTRALAIRTLERVQDGAYSNLQLNQIIKESNLEPRDIQLLTTIVYGVIQRRMTLEFWLKPFVKEPKLLDAWVRELLYTAIFQLAFLDKVPKHAIFDETIKLAKRRGHDGIRKFVTGVLHAIDRQGLADFATIADPIERLSIEASLPAWLIQTMSNELGWEKTVTIAQSINTAPAQSARVNLAVTTVELASERLVAEGFTVEKSQVTPEGLILHGGHVASSETFNDGWVTLQDESAMLMVPSLQVEPGDLVLDAAAAPGGKTTQIARYLSKAAGGQATALDIHAHKVDLIKANAERLKVADRVKPVLLDARKVDEQFADETFDRILVDAPCSGFGLLRRKPEIRYGKSMADSENLQKIQLAILDAVAPKLKAGGRMVYGTCTILKNENEDVIDQFLASHSDFKLVPTYTEFSLNASDGRGMVHMFPDDFASDGFFIATLEKQA</sequence>
<evidence type="ECO:0000256" key="12">
    <source>
        <dbReference type="ARBA" id="ARBA00031088"/>
    </source>
</evidence>
<keyword evidence="8 14" id="KW-0808">Transferase</keyword>
<dbReference type="AlphaFoldDB" id="A0A069CS66"/>
<comment type="catalytic activity">
    <reaction evidence="13">
        <text>cytidine(967) in 16S rRNA + S-adenosyl-L-methionine = 5-methylcytidine(967) in 16S rRNA + S-adenosyl-L-homocysteine + H(+)</text>
        <dbReference type="Rhea" id="RHEA:42748"/>
        <dbReference type="Rhea" id="RHEA-COMP:10219"/>
        <dbReference type="Rhea" id="RHEA-COMP:10220"/>
        <dbReference type="ChEBI" id="CHEBI:15378"/>
        <dbReference type="ChEBI" id="CHEBI:57856"/>
        <dbReference type="ChEBI" id="CHEBI:59789"/>
        <dbReference type="ChEBI" id="CHEBI:74483"/>
        <dbReference type="ChEBI" id="CHEBI:82748"/>
        <dbReference type="EC" id="2.1.1.176"/>
    </reaction>
</comment>
<feature type="binding site" evidence="14">
    <location>
        <position position="342"/>
    </location>
    <ligand>
        <name>S-adenosyl-L-methionine</name>
        <dbReference type="ChEBI" id="CHEBI:59789"/>
    </ligand>
</feature>
<dbReference type="GO" id="GO:0006355">
    <property type="term" value="P:regulation of DNA-templated transcription"/>
    <property type="evidence" value="ECO:0007669"/>
    <property type="project" value="InterPro"/>
</dbReference>
<dbReference type="InterPro" id="IPR006027">
    <property type="entry name" value="NusB_RsmB_TIM44"/>
</dbReference>
<gene>
    <name evidence="16" type="ORF">WOSG25_041000</name>
</gene>
<dbReference type="Gene3D" id="3.30.70.1170">
    <property type="entry name" value="Sun protein, domain 3"/>
    <property type="match status" value="1"/>
</dbReference>
<protein>
    <recommendedName>
        <fullName evidence="4">16S rRNA (cytosine(967)-C(5))-methyltransferase</fullName>
        <ecNumber evidence="4">2.1.1.176</ecNumber>
    </recommendedName>
    <alternativeName>
        <fullName evidence="11">16S rRNA m5C967 methyltransferase</fullName>
    </alternativeName>
    <alternativeName>
        <fullName evidence="12">rRNA (cytosine-C(5)-)-methyltransferase RsmB</fullName>
    </alternativeName>
</protein>
<dbReference type="FunFam" id="3.40.50.150:FF:000022">
    <property type="entry name" value="Ribosomal RNA small subunit methyltransferase B"/>
    <property type="match status" value="1"/>
</dbReference>
<keyword evidence="9 14" id="KW-0949">S-adenosyl-L-methionine</keyword>
<dbReference type="Pfam" id="PF01189">
    <property type="entry name" value="Methyltr_RsmB-F"/>
    <property type="match status" value="1"/>
</dbReference>
<comment type="subcellular location">
    <subcellularLocation>
        <location evidence="2">Cytoplasm</location>
    </subcellularLocation>
</comment>
<dbReference type="InterPro" id="IPR018314">
    <property type="entry name" value="RsmB/NOL1/NOP2-like_CS"/>
</dbReference>
<evidence type="ECO:0000256" key="5">
    <source>
        <dbReference type="ARBA" id="ARBA00022490"/>
    </source>
</evidence>
<dbReference type="eggNOG" id="COG0144">
    <property type="taxonomic scope" value="Bacteria"/>
</dbReference>
<feature type="active site" description="Nucleophile" evidence="14">
    <location>
        <position position="395"/>
    </location>
</feature>
<keyword evidence="5" id="KW-0963">Cytoplasm</keyword>
<evidence type="ECO:0000256" key="6">
    <source>
        <dbReference type="ARBA" id="ARBA00022552"/>
    </source>
</evidence>
<dbReference type="RefSeq" id="WP_045476580.1">
    <property type="nucleotide sequence ID" value="NZ_DF820487.1"/>
</dbReference>
<dbReference type="PROSITE" id="PS01153">
    <property type="entry name" value="NOL1_NOP2_SUN"/>
    <property type="match status" value="1"/>
</dbReference>
<evidence type="ECO:0000256" key="11">
    <source>
        <dbReference type="ARBA" id="ARBA00030399"/>
    </source>
</evidence>
<dbReference type="NCBIfam" id="NF011494">
    <property type="entry name" value="PRK14902.1"/>
    <property type="match status" value="1"/>
</dbReference>
<dbReference type="CDD" id="cd02440">
    <property type="entry name" value="AdoMet_MTases"/>
    <property type="match status" value="1"/>
</dbReference>
<accession>A0A069CS66</accession>
<feature type="binding site" evidence="14">
    <location>
        <position position="295"/>
    </location>
    <ligand>
        <name>S-adenosyl-L-methionine</name>
        <dbReference type="ChEBI" id="CHEBI:59789"/>
    </ligand>
</feature>
<evidence type="ECO:0000313" key="16">
    <source>
        <dbReference type="EMBL" id="GAK30660.1"/>
    </source>
</evidence>
<feature type="domain" description="SAM-dependent MTase RsmB/NOP-type" evidence="15">
    <location>
        <begin position="180"/>
        <end position="456"/>
    </location>
</feature>
<keyword evidence="10 14" id="KW-0694">RNA-binding</keyword>
<keyword evidence="17" id="KW-1185">Reference proteome</keyword>
<feature type="binding site" evidence="14">
    <location>
        <begin position="269"/>
        <end position="275"/>
    </location>
    <ligand>
        <name>S-adenosyl-L-methionine</name>
        <dbReference type="ChEBI" id="CHEBI:59789"/>
    </ligand>
</feature>
<evidence type="ECO:0000256" key="1">
    <source>
        <dbReference type="ARBA" id="ARBA00002724"/>
    </source>
</evidence>
<evidence type="ECO:0000256" key="13">
    <source>
        <dbReference type="ARBA" id="ARBA00047283"/>
    </source>
</evidence>
<dbReference type="InterPro" id="IPR029063">
    <property type="entry name" value="SAM-dependent_MTases_sf"/>
</dbReference>
<evidence type="ECO:0000256" key="4">
    <source>
        <dbReference type="ARBA" id="ARBA00012140"/>
    </source>
</evidence>
<evidence type="ECO:0000256" key="10">
    <source>
        <dbReference type="ARBA" id="ARBA00022884"/>
    </source>
</evidence>
<dbReference type="EC" id="2.1.1.176" evidence="4"/>
<dbReference type="GO" id="GO:0005737">
    <property type="term" value="C:cytoplasm"/>
    <property type="evidence" value="ECO:0007669"/>
    <property type="project" value="UniProtKB-SubCell"/>
</dbReference>
<reference evidence="17" key="1">
    <citation type="journal article" date="2014" name="Genome Announc.">
        <title>Draft genome sequence of Weissella oryzae SG25T, isolated from fermented rice grains.</title>
        <authorList>
            <person name="Tanizawa Y."/>
            <person name="Fujisawa T."/>
            <person name="Mochizuki T."/>
            <person name="Kaminuma E."/>
            <person name="Suzuki Y."/>
            <person name="Nakamura Y."/>
            <person name="Tohno M."/>
        </authorList>
    </citation>
    <scope>NUCLEOTIDE SEQUENCE [LARGE SCALE GENOMIC DNA]</scope>
    <source>
        <strain evidence="17">DSM 25784 / JCM 18191 / LMG 30913 / SG25</strain>
    </source>
</reference>
<dbReference type="InterPro" id="IPR023267">
    <property type="entry name" value="RCMT"/>
</dbReference>
<dbReference type="OrthoDB" id="9810297at2"/>
<feature type="binding site" evidence="14">
    <location>
        <position position="323"/>
    </location>
    <ligand>
        <name>S-adenosyl-L-methionine</name>
        <dbReference type="ChEBI" id="CHEBI:59789"/>
    </ligand>
</feature>
<dbReference type="SUPFAM" id="SSF53335">
    <property type="entry name" value="S-adenosyl-L-methionine-dependent methyltransferases"/>
    <property type="match status" value="1"/>
</dbReference>
<evidence type="ECO:0000313" key="17">
    <source>
        <dbReference type="Proteomes" id="UP000030643"/>
    </source>
</evidence>
<dbReference type="eggNOG" id="COG0781">
    <property type="taxonomic scope" value="Bacteria"/>
</dbReference>
<dbReference type="Pfam" id="PF22458">
    <property type="entry name" value="RsmF-B_ferredox"/>
    <property type="match status" value="1"/>
</dbReference>
<name>A0A069CS66_WEIOS</name>
<keyword evidence="7 14" id="KW-0489">Methyltransferase</keyword>
<dbReference type="STRING" id="1329250.WOSG25_041000"/>
<dbReference type="InterPro" id="IPR049560">
    <property type="entry name" value="MeTrfase_RsmB-F_NOP2_cat"/>
</dbReference>
<dbReference type="InterPro" id="IPR001678">
    <property type="entry name" value="MeTrfase_RsmB-F_NOP2_dom"/>
</dbReference>
<evidence type="ECO:0000256" key="2">
    <source>
        <dbReference type="ARBA" id="ARBA00004496"/>
    </source>
</evidence>
<evidence type="ECO:0000256" key="7">
    <source>
        <dbReference type="ARBA" id="ARBA00022603"/>
    </source>
</evidence>
<keyword evidence="6" id="KW-0698">rRNA processing</keyword>
<evidence type="ECO:0000256" key="9">
    <source>
        <dbReference type="ARBA" id="ARBA00022691"/>
    </source>
</evidence>
<evidence type="ECO:0000256" key="3">
    <source>
        <dbReference type="ARBA" id="ARBA00007494"/>
    </source>
</evidence>
<dbReference type="Proteomes" id="UP000030643">
    <property type="component" value="Unassembled WGS sequence"/>
</dbReference>
<evidence type="ECO:0000259" key="15">
    <source>
        <dbReference type="PROSITE" id="PS51686"/>
    </source>
</evidence>
<dbReference type="SUPFAM" id="SSF48013">
    <property type="entry name" value="NusB-like"/>
    <property type="match status" value="1"/>
</dbReference>
<dbReference type="NCBIfam" id="TIGR00563">
    <property type="entry name" value="rsmB"/>
    <property type="match status" value="1"/>
</dbReference>
<dbReference type="Gene3D" id="1.10.940.10">
    <property type="entry name" value="NusB-like"/>
    <property type="match status" value="1"/>
</dbReference>
<dbReference type="Pfam" id="PF01029">
    <property type="entry name" value="NusB"/>
    <property type="match status" value="1"/>
</dbReference>
<comment type="function">
    <text evidence="1">Specifically methylates the cytosine at position 967 (m5C967) of 16S rRNA.</text>
</comment>
<dbReference type="InterPro" id="IPR035926">
    <property type="entry name" value="NusB-like_sf"/>
</dbReference>
<evidence type="ECO:0000256" key="14">
    <source>
        <dbReference type="PROSITE-ProRule" id="PRU01023"/>
    </source>
</evidence>
<dbReference type="PROSITE" id="PS51686">
    <property type="entry name" value="SAM_MT_RSMB_NOP"/>
    <property type="match status" value="1"/>
</dbReference>
<dbReference type="GO" id="GO:0003723">
    <property type="term" value="F:RNA binding"/>
    <property type="evidence" value="ECO:0007669"/>
    <property type="project" value="UniProtKB-UniRule"/>
</dbReference>
<dbReference type="InterPro" id="IPR004573">
    <property type="entry name" value="rRNA_ssu_MeTfrase_B"/>
</dbReference>
<comment type="similarity">
    <text evidence="3 14">Belongs to the class I-like SAM-binding methyltransferase superfamily. RsmB/NOP family.</text>
</comment>
<dbReference type="Gene3D" id="3.40.50.150">
    <property type="entry name" value="Vaccinia Virus protein VP39"/>
    <property type="match status" value="1"/>
</dbReference>
<dbReference type="PANTHER" id="PTHR22807">
    <property type="entry name" value="NOP2 YEAST -RELATED NOL1/NOP2/FMU SUN DOMAIN-CONTAINING"/>
    <property type="match status" value="1"/>
</dbReference>
<dbReference type="InterPro" id="IPR054728">
    <property type="entry name" value="RsmB-like_ferredoxin"/>
</dbReference>
<dbReference type="PRINTS" id="PR02008">
    <property type="entry name" value="RCMTFAMILY"/>
</dbReference>